<dbReference type="InterPro" id="IPR029069">
    <property type="entry name" value="HotDog_dom_sf"/>
</dbReference>
<proteinExistence type="predicted"/>
<protein>
    <recommendedName>
        <fullName evidence="3">Thioesterase family protein</fullName>
    </recommendedName>
</protein>
<dbReference type="OrthoDB" id="5495835at2"/>
<reference evidence="1 2" key="1">
    <citation type="submission" date="2019-04" db="EMBL/GenBank/DDBJ databases">
        <title>Herbidospora sp. NEAU-GS14.nov., a novel actinomycete isolated from soil.</title>
        <authorList>
            <person name="Han L."/>
        </authorList>
    </citation>
    <scope>NUCLEOTIDE SEQUENCE [LARGE SCALE GENOMIC DNA]</scope>
    <source>
        <strain evidence="1 2">NEAU-GS14</strain>
    </source>
</reference>
<organism evidence="1 2">
    <name type="scientific">Herbidospora galbida</name>
    <dbReference type="NCBI Taxonomy" id="2575442"/>
    <lineage>
        <taxon>Bacteria</taxon>
        <taxon>Bacillati</taxon>
        <taxon>Actinomycetota</taxon>
        <taxon>Actinomycetes</taxon>
        <taxon>Streptosporangiales</taxon>
        <taxon>Streptosporangiaceae</taxon>
        <taxon>Herbidospora</taxon>
    </lineage>
</organism>
<dbReference type="EMBL" id="SZQA01000063">
    <property type="protein sequence ID" value="TKK78927.1"/>
    <property type="molecule type" value="Genomic_DNA"/>
</dbReference>
<evidence type="ECO:0008006" key="3">
    <source>
        <dbReference type="Google" id="ProtNLM"/>
    </source>
</evidence>
<accession>A0A4U3LWA6</accession>
<dbReference type="AlphaFoldDB" id="A0A4U3LWA6"/>
<dbReference type="SUPFAM" id="SSF54637">
    <property type="entry name" value="Thioesterase/thiol ester dehydrase-isomerase"/>
    <property type="match status" value="1"/>
</dbReference>
<gene>
    <name evidence="1" type="ORF">FDA94_36675</name>
</gene>
<comment type="caution">
    <text evidence="1">The sequence shown here is derived from an EMBL/GenBank/DDBJ whole genome shotgun (WGS) entry which is preliminary data.</text>
</comment>
<sequence length="242" mass="24914">MRFTGGVGEQIVIGARFNGPPASANGGYAAGLAAAFLASGAGGPARVSLRLPPPLETPLDVVRDGGAVRVLRDGALVAEAGPSDAEFPDPPVRPDLAEAARARDRHPWIGVDNLLTGCFVCGHGRADGLRVTPGRLPDADVCAAPFEPDDTVAENGIVRPEMLWAALDCVSYPPFAQGTDVIALLGTLEAEIGREVRAGERLVAVGWPLGSSGRKLFSASALLSAEGVIARARATWITVPGP</sequence>
<evidence type="ECO:0000313" key="2">
    <source>
        <dbReference type="Proteomes" id="UP000308705"/>
    </source>
</evidence>
<dbReference type="Proteomes" id="UP000308705">
    <property type="component" value="Unassembled WGS sequence"/>
</dbReference>
<name>A0A4U3LWA6_9ACTN</name>
<evidence type="ECO:0000313" key="1">
    <source>
        <dbReference type="EMBL" id="TKK78927.1"/>
    </source>
</evidence>
<dbReference type="Gene3D" id="3.10.129.10">
    <property type="entry name" value="Hotdog Thioesterase"/>
    <property type="match status" value="1"/>
</dbReference>
<keyword evidence="2" id="KW-1185">Reference proteome</keyword>